<dbReference type="EMBL" id="UOFP01000002">
    <property type="protein sequence ID" value="VAW83774.1"/>
    <property type="molecule type" value="Genomic_DNA"/>
</dbReference>
<dbReference type="Gene3D" id="3.10.510.20">
    <property type="entry name" value="YcgL domain"/>
    <property type="match status" value="1"/>
</dbReference>
<dbReference type="HAMAP" id="MF_01866">
    <property type="entry name" value="UPF0745"/>
    <property type="match status" value="1"/>
</dbReference>
<dbReference type="PANTHER" id="PTHR38109:SF1">
    <property type="entry name" value="PROTEIN YCGL"/>
    <property type="match status" value="1"/>
</dbReference>
<feature type="domain" description="YcgL" evidence="1">
    <location>
        <begin position="1"/>
        <end position="84"/>
    </location>
</feature>
<dbReference type="PROSITE" id="PS51648">
    <property type="entry name" value="YCGL"/>
    <property type="match status" value="1"/>
</dbReference>
<reference evidence="2" key="1">
    <citation type="submission" date="2018-06" db="EMBL/GenBank/DDBJ databases">
        <authorList>
            <person name="Zhirakovskaya E."/>
        </authorList>
    </citation>
    <scope>NUCLEOTIDE SEQUENCE</scope>
</reference>
<name>A0A3B0ZQT3_9ZZZZ</name>
<proteinExistence type="inferred from homology"/>
<sequence>MKCSIYRGKRKEDHYVYLAEADNFDPIPDAIKRLMGEFVLAMELEITPESKLAGNNAEEILEKIEEQGFFLQMPPKHEVLNVKVGNYERKR</sequence>
<gene>
    <name evidence="2" type="ORF">MNBD_GAMMA18-468</name>
</gene>
<accession>A0A3B0ZQT3</accession>
<evidence type="ECO:0000313" key="2">
    <source>
        <dbReference type="EMBL" id="VAW83774.1"/>
    </source>
</evidence>
<dbReference type="PANTHER" id="PTHR38109">
    <property type="entry name" value="PROTEIN YCGL"/>
    <property type="match status" value="1"/>
</dbReference>
<protein>
    <recommendedName>
        <fullName evidence="1">YcgL domain-containing protein</fullName>
    </recommendedName>
</protein>
<organism evidence="2">
    <name type="scientific">hydrothermal vent metagenome</name>
    <dbReference type="NCBI Taxonomy" id="652676"/>
    <lineage>
        <taxon>unclassified sequences</taxon>
        <taxon>metagenomes</taxon>
        <taxon>ecological metagenomes</taxon>
    </lineage>
</organism>
<dbReference type="Pfam" id="PF05166">
    <property type="entry name" value="YcgL"/>
    <property type="match status" value="1"/>
</dbReference>
<dbReference type="InterPro" id="IPR027354">
    <property type="entry name" value="YcgL_dom"/>
</dbReference>
<dbReference type="SUPFAM" id="SSF160191">
    <property type="entry name" value="YcgL-like"/>
    <property type="match status" value="1"/>
</dbReference>
<evidence type="ECO:0000259" key="1">
    <source>
        <dbReference type="PROSITE" id="PS51648"/>
    </source>
</evidence>
<dbReference type="AlphaFoldDB" id="A0A3B0ZQT3"/>
<dbReference type="InterPro" id="IPR038068">
    <property type="entry name" value="YcgL-like_sf"/>
</dbReference>